<gene>
    <name evidence="7" type="ORF">GCM10011505_27720</name>
</gene>
<dbReference type="InterPro" id="IPR007627">
    <property type="entry name" value="RNA_pol_sigma70_r2"/>
</dbReference>
<evidence type="ECO:0000259" key="6">
    <source>
        <dbReference type="Pfam" id="PF08281"/>
    </source>
</evidence>
<dbReference type="EMBL" id="BMDZ01000032">
    <property type="protein sequence ID" value="GGB44880.1"/>
    <property type="molecule type" value="Genomic_DNA"/>
</dbReference>
<dbReference type="Pfam" id="PF08281">
    <property type="entry name" value="Sigma70_r4_2"/>
    <property type="match status" value="1"/>
</dbReference>
<accession>A0ABQ1ILA5</accession>
<dbReference type="InterPro" id="IPR014284">
    <property type="entry name" value="RNA_pol_sigma-70_dom"/>
</dbReference>
<protein>
    <submittedName>
        <fullName evidence="7">DNA-directed RNA polymerase sigma-70 factor</fullName>
    </submittedName>
</protein>
<name>A0ABQ1ILA5_9PROT</name>
<dbReference type="RefSeq" id="WP_188578841.1">
    <property type="nucleotide sequence ID" value="NZ_BMDZ01000032.1"/>
</dbReference>
<comment type="caution">
    <text evidence="7">The sequence shown here is derived from an EMBL/GenBank/DDBJ whole genome shotgun (WGS) entry which is preliminary data.</text>
</comment>
<evidence type="ECO:0000313" key="7">
    <source>
        <dbReference type="EMBL" id="GGB44880.1"/>
    </source>
</evidence>
<proteinExistence type="inferred from homology"/>
<dbReference type="SUPFAM" id="SSF88946">
    <property type="entry name" value="Sigma2 domain of RNA polymerase sigma factors"/>
    <property type="match status" value="1"/>
</dbReference>
<dbReference type="PANTHER" id="PTHR43133">
    <property type="entry name" value="RNA POLYMERASE ECF-TYPE SIGMA FACTO"/>
    <property type="match status" value="1"/>
</dbReference>
<keyword evidence="4" id="KW-0804">Transcription</keyword>
<keyword evidence="8" id="KW-1185">Reference proteome</keyword>
<evidence type="ECO:0000259" key="5">
    <source>
        <dbReference type="Pfam" id="PF04542"/>
    </source>
</evidence>
<dbReference type="InterPro" id="IPR036388">
    <property type="entry name" value="WH-like_DNA-bd_sf"/>
</dbReference>
<dbReference type="Gene3D" id="1.10.1740.10">
    <property type="match status" value="1"/>
</dbReference>
<reference evidence="8" key="1">
    <citation type="journal article" date="2019" name="Int. J. Syst. Evol. Microbiol.">
        <title>The Global Catalogue of Microorganisms (GCM) 10K type strain sequencing project: providing services to taxonomists for standard genome sequencing and annotation.</title>
        <authorList>
            <consortium name="The Broad Institute Genomics Platform"/>
            <consortium name="The Broad Institute Genome Sequencing Center for Infectious Disease"/>
            <person name="Wu L."/>
            <person name="Ma J."/>
        </authorList>
    </citation>
    <scope>NUCLEOTIDE SEQUENCE [LARGE SCALE GENOMIC DNA]</scope>
    <source>
        <strain evidence="8">CGMCC 1.10188</strain>
    </source>
</reference>
<keyword evidence="2" id="KW-0805">Transcription regulation</keyword>
<dbReference type="InterPro" id="IPR039425">
    <property type="entry name" value="RNA_pol_sigma-70-like"/>
</dbReference>
<comment type="similarity">
    <text evidence="1">Belongs to the sigma-70 factor family. ECF subfamily.</text>
</comment>
<evidence type="ECO:0000256" key="2">
    <source>
        <dbReference type="ARBA" id="ARBA00023015"/>
    </source>
</evidence>
<dbReference type="SUPFAM" id="SSF88659">
    <property type="entry name" value="Sigma3 and sigma4 domains of RNA polymerase sigma factors"/>
    <property type="match status" value="1"/>
</dbReference>
<keyword evidence="7" id="KW-0240">DNA-directed RNA polymerase</keyword>
<dbReference type="InterPro" id="IPR013325">
    <property type="entry name" value="RNA_pol_sigma_r2"/>
</dbReference>
<feature type="domain" description="RNA polymerase sigma-70 region 2" evidence="5">
    <location>
        <begin position="19"/>
        <end position="83"/>
    </location>
</feature>
<evidence type="ECO:0000256" key="3">
    <source>
        <dbReference type="ARBA" id="ARBA00023082"/>
    </source>
</evidence>
<organism evidence="7 8">
    <name type="scientific">Tistrella bauzanensis</name>
    <dbReference type="NCBI Taxonomy" id="657419"/>
    <lineage>
        <taxon>Bacteria</taxon>
        <taxon>Pseudomonadati</taxon>
        <taxon>Pseudomonadota</taxon>
        <taxon>Alphaproteobacteria</taxon>
        <taxon>Geminicoccales</taxon>
        <taxon>Geminicoccaceae</taxon>
        <taxon>Tistrella</taxon>
    </lineage>
</organism>
<evidence type="ECO:0000313" key="8">
    <source>
        <dbReference type="Proteomes" id="UP000603352"/>
    </source>
</evidence>
<sequence>MQAAVRDDDTRLKTRLKIFLDHRAMLVDYATPIVGDRMRAEDVVQEAYIRFAPGAETGRVAQPVGYLYRIVRNLALDMTRRRQTEDRNRLRHRPDWLKPADLPAPDQGLLDRDETRRMAAALASLPGRERRALELHRLEGQSLQQIADHLEISVTSAHRLVQGAVVRLTLALRDEDGA</sequence>
<evidence type="ECO:0000256" key="1">
    <source>
        <dbReference type="ARBA" id="ARBA00010641"/>
    </source>
</evidence>
<dbReference type="Proteomes" id="UP000603352">
    <property type="component" value="Unassembled WGS sequence"/>
</dbReference>
<keyword evidence="3" id="KW-0731">Sigma factor</keyword>
<dbReference type="InterPro" id="IPR013249">
    <property type="entry name" value="RNA_pol_sigma70_r4_t2"/>
</dbReference>
<dbReference type="NCBIfam" id="TIGR02937">
    <property type="entry name" value="sigma70-ECF"/>
    <property type="match status" value="1"/>
</dbReference>
<feature type="domain" description="RNA polymerase sigma factor 70 region 4 type 2" evidence="6">
    <location>
        <begin position="117"/>
        <end position="166"/>
    </location>
</feature>
<dbReference type="Gene3D" id="1.10.10.10">
    <property type="entry name" value="Winged helix-like DNA-binding domain superfamily/Winged helix DNA-binding domain"/>
    <property type="match status" value="1"/>
</dbReference>
<dbReference type="GO" id="GO:0000428">
    <property type="term" value="C:DNA-directed RNA polymerase complex"/>
    <property type="evidence" value="ECO:0007669"/>
    <property type="project" value="UniProtKB-KW"/>
</dbReference>
<dbReference type="PANTHER" id="PTHR43133:SF63">
    <property type="entry name" value="RNA POLYMERASE SIGMA FACTOR FECI-RELATED"/>
    <property type="match status" value="1"/>
</dbReference>
<dbReference type="Pfam" id="PF04542">
    <property type="entry name" value="Sigma70_r2"/>
    <property type="match status" value="1"/>
</dbReference>
<dbReference type="InterPro" id="IPR013324">
    <property type="entry name" value="RNA_pol_sigma_r3/r4-like"/>
</dbReference>
<evidence type="ECO:0000256" key="4">
    <source>
        <dbReference type="ARBA" id="ARBA00023163"/>
    </source>
</evidence>